<protein>
    <submittedName>
        <fullName evidence="6">Uncharacterized protein</fullName>
    </submittedName>
</protein>
<gene>
    <name evidence="6" type="ORF">RIF29_13848</name>
</gene>
<dbReference type="Proteomes" id="UP001372338">
    <property type="component" value="Unassembled WGS sequence"/>
</dbReference>
<proteinExistence type="predicted"/>
<evidence type="ECO:0000256" key="2">
    <source>
        <dbReference type="ARBA" id="ARBA00022448"/>
    </source>
</evidence>
<keyword evidence="7" id="KW-1185">Reference proteome</keyword>
<evidence type="ECO:0000256" key="3">
    <source>
        <dbReference type="ARBA" id="ARBA00022490"/>
    </source>
</evidence>
<reference evidence="6 7" key="1">
    <citation type="submission" date="2024-01" db="EMBL/GenBank/DDBJ databases">
        <title>The genomes of 5 underutilized Papilionoideae crops provide insights into root nodulation and disease resistanc.</title>
        <authorList>
            <person name="Yuan L."/>
        </authorList>
    </citation>
    <scope>NUCLEOTIDE SEQUENCE [LARGE SCALE GENOMIC DNA]</scope>
    <source>
        <strain evidence="6">ZHUSHIDOU_FW_LH</strain>
        <tissue evidence="6">Leaf</tissue>
    </source>
</reference>
<comment type="caution">
    <text evidence="6">The sequence shown here is derived from an EMBL/GenBank/DDBJ whole genome shotgun (WGS) entry which is preliminary data.</text>
</comment>
<dbReference type="SUPFAM" id="SSF48371">
    <property type="entry name" value="ARM repeat"/>
    <property type="match status" value="1"/>
</dbReference>
<organism evidence="6 7">
    <name type="scientific">Crotalaria pallida</name>
    <name type="common">Smooth rattlebox</name>
    <name type="synonym">Crotalaria striata</name>
    <dbReference type="NCBI Taxonomy" id="3830"/>
    <lineage>
        <taxon>Eukaryota</taxon>
        <taxon>Viridiplantae</taxon>
        <taxon>Streptophyta</taxon>
        <taxon>Embryophyta</taxon>
        <taxon>Tracheophyta</taxon>
        <taxon>Spermatophyta</taxon>
        <taxon>Magnoliopsida</taxon>
        <taxon>eudicotyledons</taxon>
        <taxon>Gunneridae</taxon>
        <taxon>Pentapetalae</taxon>
        <taxon>rosids</taxon>
        <taxon>fabids</taxon>
        <taxon>Fabales</taxon>
        <taxon>Fabaceae</taxon>
        <taxon>Papilionoideae</taxon>
        <taxon>50 kb inversion clade</taxon>
        <taxon>genistoids sensu lato</taxon>
        <taxon>core genistoids</taxon>
        <taxon>Crotalarieae</taxon>
        <taxon>Crotalaria</taxon>
    </lineage>
</organism>
<dbReference type="AlphaFoldDB" id="A0AAN9FJ04"/>
<keyword evidence="2" id="KW-0813">Transport</keyword>
<evidence type="ECO:0000313" key="6">
    <source>
        <dbReference type="EMBL" id="KAK7272808.1"/>
    </source>
</evidence>
<name>A0AAN9FJ04_CROPI</name>
<dbReference type="GO" id="GO:0006606">
    <property type="term" value="P:protein import into nucleus"/>
    <property type="evidence" value="ECO:0007669"/>
    <property type="project" value="InterPro"/>
</dbReference>
<evidence type="ECO:0000313" key="7">
    <source>
        <dbReference type="Proteomes" id="UP001372338"/>
    </source>
</evidence>
<dbReference type="InterPro" id="IPR011989">
    <property type="entry name" value="ARM-like"/>
</dbReference>
<dbReference type="InterPro" id="IPR016024">
    <property type="entry name" value="ARM-type_fold"/>
</dbReference>
<sequence>MVHSMIRIAEEENFGEELRCAAIQLLKDLDENNIAVINKLSDMDAKRILKVSMDMLSCIEDHPHWFEINEKESISAGLSPSFKLGKFLLNWLSIKSNGGLVVPMAIEFLKTTYAASEDWRKRHARMIAIGDFLDGQQNDVVKCFVELEKLVSESLNDGHHRVLWAAMNAVQCLSKIIPEEKYHYHMKFFSKLFLVVRSNCCPQVQIKAVQAIHSLMKICCLDKMVSFGEEIVIAMLELLKNDKKEIQEEAVQTLKSIAALIPTHFFKYYDMTMESLKAILFHDYSKPKLLLRAKSLEFMSSILLRYEFAHFTGDDVVQFVSSLILLEKQLSSTDYLVRNHMFKALDQFCRFLGVDAIRYIHNFMPMLLRSAELDIELKDNMLTDDSCSAESVRVQALNILSYCAVRSWKLFSPHIGRASKIFVNCLACSIIGVRKASVPGDQRDLPVILVQSLVEALHKETDDTVSMSMLKTLPTCIQQISGSVFTNELIKKIADEINRILSTWCHKFIERDSTQEAGNPRTSEGGRGDLPDEEIIQGAKVLITATVEILKGRLLPHIDDILSNVAKLWGPDVPDRVKPIAVSIFNVVGLHFPDKLQRFYPTYTYELFKASDKSLHALQETARGIGMCAMSEASNFQTIVNAAISKLYSLIEHGRSIEGEESGDGKLLSDMAVSALGNICEFQREHIDGPEVIQNWLNFLPIKNDAEEARKVHAQLSKLEDADVLGPNQGNLPKIISILKAILLLSEELVTEETFSEITEFLDEHDGEFL</sequence>
<dbReference type="GO" id="GO:0005737">
    <property type="term" value="C:cytoplasm"/>
    <property type="evidence" value="ECO:0007669"/>
    <property type="project" value="UniProtKB-SubCell"/>
</dbReference>
<dbReference type="InterPro" id="IPR040122">
    <property type="entry name" value="Importin_beta"/>
</dbReference>
<keyword evidence="4" id="KW-0677">Repeat</keyword>
<evidence type="ECO:0000256" key="4">
    <source>
        <dbReference type="ARBA" id="ARBA00022737"/>
    </source>
</evidence>
<dbReference type="Gene3D" id="1.25.10.10">
    <property type="entry name" value="Leucine-rich Repeat Variant"/>
    <property type="match status" value="1"/>
</dbReference>
<dbReference type="EMBL" id="JAYWIO010000003">
    <property type="protein sequence ID" value="KAK7272808.1"/>
    <property type="molecule type" value="Genomic_DNA"/>
</dbReference>
<evidence type="ECO:0000256" key="5">
    <source>
        <dbReference type="ARBA" id="ARBA00022927"/>
    </source>
</evidence>
<keyword evidence="5" id="KW-0653">Protein transport</keyword>
<dbReference type="PANTHER" id="PTHR10527">
    <property type="entry name" value="IMPORTIN BETA"/>
    <property type="match status" value="1"/>
</dbReference>
<keyword evidence="3" id="KW-0963">Cytoplasm</keyword>
<comment type="subcellular location">
    <subcellularLocation>
        <location evidence="1">Cytoplasm</location>
    </subcellularLocation>
</comment>
<evidence type="ECO:0000256" key="1">
    <source>
        <dbReference type="ARBA" id="ARBA00004496"/>
    </source>
</evidence>
<accession>A0AAN9FJ04</accession>